<organism evidence="2 3">
    <name type="scientific">Populus alba x Populus x berolinensis</name>
    <dbReference type="NCBI Taxonomy" id="444605"/>
    <lineage>
        <taxon>Eukaryota</taxon>
        <taxon>Viridiplantae</taxon>
        <taxon>Streptophyta</taxon>
        <taxon>Embryophyta</taxon>
        <taxon>Tracheophyta</taxon>
        <taxon>Spermatophyta</taxon>
        <taxon>Magnoliopsida</taxon>
        <taxon>eudicotyledons</taxon>
        <taxon>Gunneridae</taxon>
        <taxon>Pentapetalae</taxon>
        <taxon>rosids</taxon>
        <taxon>fabids</taxon>
        <taxon>Malpighiales</taxon>
        <taxon>Salicaceae</taxon>
        <taxon>Saliceae</taxon>
        <taxon>Populus</taxon>
    </lineage>
</organism>
<dbReference type="EMBL" id="JAQIZT010000016">
    <property type="protein sequence ID" value="KAJ6967701.1"/>
    <property type="molecule type" value="Genomic_DNA"/>
</dbReference>
<gene>
    <name evidence="2" type="ORF">NC653_035814</name>
</gene>
<keyword evidence="3" id="KW-1185">Reference proteome</keyword>
<feature type="compositionally biased region" description="Basic and acidic residues" evidence="1">
    <location>
        <begin position="150"/>
        <end position="164"/>
    </location>
</feature>
<proteinExistence type="predicted"/>
<feature type="compositionally biased region" description="Basic residues" evidence="1">
    <location>
        <begin position="183"/>
        <end position="196"/>
    </location>
</feature>
<accession>A0AAD6PU57</accession>
<reference evidence="2 3" key="1">
    <citation type="journal article" date="2023" name="Mol. Ecol. Resour.">
        <title>Chromosome-level genome assembly of a triploid poplar Populus alba 'Berolinensis'.</title>
        <authorList>
            <person name="Chen S."/>
            <person name="Yu Y."/>
            <person name="Wang X."/>
            <person name="Wang S."/>
            <person name="Zhang T."/>
            <person name="Zhou Y."/>
            <person name="He R."/>
            <person name="Meng N."/>
            <person name="Wang Y."/>
            <person name="Liu W."/>
            <person name="Liu Z."/>
            <person name="Liu J."/>
            <person name="Guo Q."/>
            <person name="Huang H."/>
            <person name="Sederoff R.R."/>
            <person name="Wang G."/>
            <person name="Qu G."/>
            <person name="Chen S."/>
        </authorList>
    </citation>
    <scope>NUCLEOTIDE SEQUENCE [LARGE SCALE GENOMIC DNA]</scope>
    <source>
        <strain evidence="2">SC-2020</strain>
    </source>
</reference>
<evidence type="ECO:0000313" key="2">
    <source>
        <dbReference type="EMBL" id="KAJ6967701.1"/>
    </source>
</evidence>
<evidence type="ECO:0000313" key="3">
    <source>
        <dbReference type="Proteomes" id="UP001164929"/>
    </source>
</evidence>
<comment type="caution">
    <text evidence="2">The sequence shown here is derived from an EMBL/GenBank/DDBJ whole genome shotgun (WGS) entry which is preliminary data.</text>
</comment>
<evidence type="ECO:0000256" key="1">
    <source>
        <dbReference type="SAM" id="MobiDB-lite"/>
    </source>
</evidence>
<sequence length="196" mass="22854">MSFCVIGEIIGLVFDLRGSIFGYWMNRPIIWICRRSIDALADALDEFTGSVLVCHESRLISRKSEILVEEDGTLAVFPETFEEHKDELQSDIKAEEPWSPTFQLAKGKIILDVGSAVRTQLFCRILESQHGQAGQNSSKATFVVRVEEVMKERQKTEQKEQNQERKKRRRTDTEKIKEMEEKKHKREKRNREKKGR</sequence>
<name>A0AAD6PU57_9ROSI</name>
<dbReference type="Proteomes" id="UP001164929">
    <property type="component" value="Chromosome 16"/>
</dbReference>
<protein>
    <submittedName>
        <fullName evidence="2">Uncharacterized protein</fullName>
    </submittedName>
</protein>
<feature type="compositionally biased region" description="Basic and acidic residues" evidence="1">
    <location>
        <begin position="171"/>
        <end position="182"/>
    </location>
</feature>
<dbReference type="AlphaFoldDB" id="A0AAD6PU57"/>
<feature type="region of interest" description="Disordered" evidence="1">
    <location>
        <begin position="150"/>
        <end position="196"/>
    </location>
</feature>